<keyword evidence="1" id="KW-0175">Coiled coil</keyword>
<dbReference type="Gene3D" id="3.40.50.2000">
    <property type="entry name" value="Glycogen Phosphorylase B"/>
    <property type="match status" value="2"/>
</dbReference>
<dbReference type="GO" id="GO:0016757">
    <property type="term" value="F:glycosyltransferase activity"/>
    <property type="evidence" value="ECO:0007669"/>
    <property type="project" value="InterPro"/>
</dbReference>
<dbReference type="InterPro" id="IPR001296">
    <property type="entry name" value="Glyco_trans_1"/>
</dbReference>
<dbReference type="EMBL" id="MFJN01000037">
    <property type="protein sequence ID" value="OGG20697.1"/>
    <property type="molecule type" value="Genomic_DNA"/>
</dbReference>
<proteinExistence type="predicted"/>
<dbReference type="PANTHER" id="PTHR45947">
    <property type="entry name" value="SULFOQUINOVOSYL TRANSFERASE SQD2"/>
    <property type="match status" value="1"/>
</dbReference>
<dbReference type="SUPFAM" id="SSF53756">
    <property type="entry name" value="UDP-Glycosyltransferase/glycogen phosphorylase"/>
    <property type="match status" value="1"/>
</dbReference>
<dbReference type="Pfam" id="PF13579">
    <property type="entry name" value="Glyco_trans_4_4"/>
    <property type="match status" value="1"/>
</dbReference>
<feature type="domain" description="Glycosyl transferase family 1" evidence="2">
    <location>
        <begin position="202"/>
        <end position="353"/>
    </location>
</feature>
<evidence type="ECO:0008006" key="6">
    <source>
        <dbReference type="Google" id="ProtNLM"/>
    </source>
</evidence>
<dbReference type="Pfam" id="PF00534">
    <property type="entry name" value="Glycos_transf_1"/>
    <property type="match status" value="1"/>
</dbReference>
<gene>
    <name evidence="4" type="ORF">A3D03_00105</name>
</gene>
<evidence type="ECO:0000256" key="1">
    <source>
        <dbReference type="SAM" id="Coils"/>
    </source>
</evidence>
<evidence type="ECO:0000259" key="2">
    <source>
        <dbReference type="Pfam" id="PF00534"/>
    </source>
</evidence>
<dbReference type="Proteomes" id="UP000177092">
    <property type="component" value="Unassembled WGS sequence"/>
</dbReference>
<name>A0A1F6A8S5_9BACT</name>
<feature type="domain" description="Glycosyltransferase subfamily 4-like N-terminal" evidence="3">
    <location>
        <begin position="16"/>
        <end position="172"/>
    </location>
</feature>
<evidence type="ECO:0000313" key="4">
    <source>
        <dbReference type="EMBL" id="OGG20697.1"/>
    </source>
</evidence>
<dbReference type="InterPro" id="IPR028098">
    <property type="entry name" value="Glyco_trans_4-like_N"/>
</dbReference>
<dbReference type="InterPro" id="IPR050194">
    <property type="entry name" value="Glycosyltransferase_grp1"/>
</dbReference>
<organism evidence="4 5">
    <name type="scientific">Candidatus Gottesmanbacteria bacterium RIFCSPHIGHO2_02_FULL_40_13</name>
    <dbReference type="NCBI Taxonomy" id="1798384"/>
    <lineage>
        <taxon>Bacteria</taxon>
        <taxon>Candidatus Gottesmaniibacteriota</taxon>
    </lineage>
</organism>
<dbReference type="PANTHER" id="PTHR45947:SF3">
    <property type="entry name" value="SULFOQUINOVOSYL TRANSFERASE SQD2"/>
    <property type="match status" value="1"/>
</dbReference>
<evidence type="ECO:0000313" key="5">
    <source>
        <dbReference type="Proteomes" id="UP000177092"/>
    </source>
</evidence>
<accession>A0A1F6A8S5</accession>
<feature type="coiled-coil region" evidence="1">
    <location>
        <begin position="335"/>
        <end position="362"/>
    </location>
</feature>
<evidence type="ECO:0000259" key="3">
    <source>
        <dbReference type="Pfam" id="PF13579"/>
    </source>
</evidence>
<dbReference type="STRING" id="1798384.A3D03_00105"/>
<dbReference type="AlphaFoldDB" id="A0A1F6A8S5"/>
<sequence>MRVFTTLTYYHPNISGLSLHAQMISEALVQKGYDVTILCMRHKKQLPPQEVINGVKIQRAKPLLRISKGFLSWDYINKCLSLVKNTDVVIIHLPQVEGIFSVLYAKLFGKRVLIFYHCDVILPKGIINKLIEKLLYFSNYLCLKYADTILHSTKDFAEHSRLLQIFHEKIEFTYPPIKDYKAYNRIKKLLIMKTRSKYCYRIGIVARIAADKGFEYLLEAIPLLQKKLKKKFMIFIAGPPEPVGEEDYKKKIIAMMDKYKDHLFFLGMIKEEDMGSLLAILDVLVVPSINSTESFGTVQVEAMMQGTPIVVNDLPGMRIPVRRTGMGLIVPIKNKEKLTEAIVEILNEKNKYKIDINKIKQEFLFANTLKTYEKIIKNA</sequence>
<reference evidence="4 5" key="1">
    <citation type="journal article" date="2016" name="Nat. Commun.">
        <title>Thousands of microbial genomes shed light on interconnected biogeochemical processes in an aquifer system.</title>
        <authorList>
            <person name="Anantharaman K."/>
            <person name="Brown C.T."/>
            <person name="Hug L.A."/>
            <person name="Sharon I."/>
            <person name="Castelle C.J."/>
            <person name="Probst A.J."/>
            <person name="Thomas B.C."/>
            <person name="Singh A."/>
            <person name="Wilkins M.J."/>
            <person name="Karaoz U."/>
            <person name="Brodie E.L."/>
            <person name="Williams K.H."/>
            <person name="Hubbard S.S."/>
            <person name="Banfield J.F."/>
        </authorList>
    </citation>
    <scope>NUCLEOTIDE SEQUENCE [LARGE SCALE GENOMIC DNA]</scope>
</reference>
<comment type="caution">
    <text evidence="4">The sequence shown here is derived from an EMBL/GenBank/DDBJ whole genome shotgun (WGS) entry which is preliminary data.</text>
</comment>
<protein>
    <recommendedName>
        <fullName evidence="6">Glycosyl transferase family 1 domain-containing protein</fullName>
    </recommendedName>
</protein>